<evidence type="ECO:0000256" key="16">
    <source>
        <dbReference type="ARBA" id="ARBA00047174"/>
    </source>
</evidence>
<evidence type="ECO:0000256" key="12">
    <source>
        <dbReference type="ARBA" id="ARBA00023277"/>
    </source>
</evidence>
<feature type="chain" id="PRO_5009445600" description="lytic cellulose monooxygenase (C4-dehydrogenating)" evidence="17">
    <location>
        <begin position="17"/>
        <end position="230"/>
    </location>
</feature>
<dbReference type="PANTHER" id="PTHR33353">
    <property type="entry name" value="PUTATIVE (AFU_ORTHOLOGUE AFUA_1G12560)-RELATED"/>
    <property type="match status" value="1"/>
</dbReference>
<comment type="cofactor">
    <cofactor evidence="1">
        <name>Cu(2+)</name>
        <dbReference type="ChEBI" id="CHEBI:29036"/>
    </cofactor>
</comment>
<evidence type="ECO:0000313" key="19">
    <source>
        <dbReference type="EMBL" id="CZS92737.1"/>
    </source>
</evidence>
<protein>
    <recommendedName>
        <fullName evidence="16">lytic cellulose monooxygenase (C4-dehydrogenating)</fullName>
        <ecNumber evidence="16">1.14.99.56</ecNumber>
    </recommendedName>
</protein>
<dbReference type="EC" id="1.14.99.56" evidence="16"/>
<evidence type="ECO:0000259" key="18">
    <source>
        <dbReference type="Pfam" id="PF03443"/>
    </source>
</evidence>
<feature type="domain" description="Auxiliary Activity family 9 catalytic" evidence="18">
    <location>
        <begin position="17"/>
        <end position="220"/>
    </location>
</feature>
<keyword evidence="20" id="KW-1185">Reference proteome</keyword>
<comment type="catalytic activity">
    <reaction evidence="15">
        <text>[(1-&gt;4)-beta-D-glucosyl]n+m + reduced acceptor + O2 = 4-dehydro-beta-D-glucosyl-[(1-&gt;4)-beta-D-glucosyl]n-1 + [(1-&gt;4)-beta-D-glucosyl]m + acceptor + H2O.</text>
        <dbReference type="EC" id="1.14.99.56"/>
    </reaction>
</comment>
<keyword evidence="5 17" id="KW-0732">Signal</keyword>
<comment type="subcellular location">
    <subcellularLocation>
        <location evidence="2">Secreted</location>
    </subcellularLocation>
</comment>
<evidence type="ECO:0000256" key="2">
    <source>
        <dbReference type="ARBA" id="ARBA00004613"/>
    </source>
</evidence>
<evidence type="ECO:0000256" key="13">
    <source>
        <dbReference type="ARBA" id="ARBA00023326"/>
    </source>
</evidence>
<dbReference type="AlphaFoldDB" id="A0A1E1K3N9"/>
<name>A0A1E1K3N9_9HELO</name>
<dbReference type="OrthoDB" id="3496539at2759"/>
<evidence type="ECO:0000256" key="1">
    <source>
        <dbReference type="ARBA" id="ARBA00001973"/>
    </source>
</evidence>
<dbReference type="GO" id="GO:0030245">
    <property type="term" value="P:cellulose catabolic process"/>
    <property type="evidence" value="ECO:0007669"/>
    <property type="project" value="UniProtKB-KW"/>
</dbReference>
<keyword evidence="11" id="KW-0325">Glycoprotein</keyword>
<evidence type="ECO:0000313" key="20">
    <source>
        <dbReference type="Proteomes" id="UP000178912"/>
    </source>
</evidence>
<gene>
    <name evidence="19" type="ORF">RAG0_03259</name>
</gene>
<keyword evidence="13" id="KW-0624">Polysaccharide degradation</keyword>
<accession>A0A1E1K3N9</accession>
<keyword evidence="4" id="KW-0479">Metal-binding</keyword>
<feature type="signal peptide" evidence="17">
    <location>
        <begin position="1"/>
        <end position="16"/>
    </location>
</feature>
<comment type="similarity">
    <text evidence="14">Belongs to the polysaccharide monooxygenase AA9 family.</text>
</comment>
<keyword evidence="8" id="KW-0186">Copper</keyword>
<evidence type="ECO:0000256" key="7">
    <source>
        <dbReference type="ARBA" id="ARBA00023002"/>
    </source>
</evidence>
<evidence type="ECO:0000256" key="17">
    <source>
        <dbReference type="SAM" id="SignalP"/>
    </source>
</evidence>
<evidence type="ECO:0000256" key="14">
    <source>
        <dbReference type="ARBA" id="ARBA00044502"/>
    </source>
</evidence>
<dbReference type="GO" id="GO:0005576">
    <property type="term" value="C:extracellular region"/>
    <property type="evidence" value="ECO:0007669"/>
    <property type="project" value="UniProtKB-SubCell"/>
</dbReference>
<keyword evidence="6" id="KW-0136">Cellulose degradation</keyword>
<proteinExistence type="inferred from homology"/>
<evidence type="ECO:0000256" key="10">
    <source>
        <dbReference type="ARBA" id="ARBA00023157"/>
    </source>
</evidence>
<evidence type="ECO:0000256" key="3">
    <source>
        <dbReference type="ARBA" id="ARBA00022525"/>
    </source>
</evidence>
<dbReference type="Pfam" id="PF03443">
    <property type="entry name" value="AA9"/>
    <property type="match status" value="1"/>
</dbReference>
<evidence type="ECO:0000256" key="5">
    <source>
        <dbReference type="ARBA" id="ARBA00022729"/>
    </source>
</evidence>
<dbReference type="GO" id="GO:0004497">
    <property type="term" value="F:monooxygenase activity"/>
    <property type="evidence" value="ECO:0007669"/>
    <property type="project" value="UniProtKB-KW"/>
</dbReference>
<dbReference type="Gene3D" id="2.70.50.70">
    <property type="match status" value="1"/>
</dbReference>
<keyword evidence="10" id="KW-1015">Disulfide bond</keyword>
<evidence type="ECO:0000256" key="11">
    <source>
        <dbReference type="ARBA" id="ARBA00023180"/>
    </source>
</evidence>
<dbReference type="CDD" id="cd21175">
    <property type="entry name" value="LPMO_AA9"/>
    <property type="match status" value="1"/>
</dbReference>
<reference evidence="20" key="1">
    <citation type="submission" date="2016-03" db="EMBL/GenBank/DDBJ databases">
        <authorList>
            <person name="Guldener U."/>
        </authorList>
    </citation>
    <scope>NUCLEOTIDE SEQUENCE [LARGE SCALE GENOMIC DNA]</scope>
    <source>
        <strain evidence="20">04CH-RAC-A.6.1</strain>
    </source>
</reference>
<keyword evidence="3" id="KW-0964">Secreted</keyword>
<dbReference type="InterPro" id="IPR049892">
    <property type="entry name" value="AA9"/>
</dbReference>
<keyword evidence="7" id="KW-0560">Oxidoreductase</keyword>
<dbReference type="Proteomes" id="UP000178912">
    <property type="component" value="Unassembled WGS sequence"/>
</dbReference>
<dbReference type="GO" id="GO:0046872">
    <property type="term" value="F:metal ion binding"/>
    <property type="evidence" value="ECO:0007669"/>
    <property type="project" value="UniProtKB-KW"/>
</dbReference>
<evidence type="ECO:0000256" key="4">
    <source>
        <dbReference type="ARBA" id="ARBA00022723"/>
    </source>
</evidence>
<evidence type="ECO:0000256" key="15">
    <source>
        <dbReference type="ARBA" id="ARBA00045077"/>
    </source>
</evidence>
<dbReference type="PANTHER" id="PTHR33353:SF10">
    <property type="entry name" value="ENDO-BETA-1,4-GLUCANASE D"/>
    <property type="match status" value="1"/>
</dbReference>
<keyword evidence="12" id="KW-0119">Carbohydrate metabolism</keyword>
<evidence type="ECO:0000256" key="8">
    <source>
        <dbReference type="ARBA" id="ARBA00023008"/>
    </source>
</evidence>
<evidence type="ECO:0000256" key="6">
    <source>
        <dbReference type="ARBA" id="ARBA00023001"/>
    </source>
</evidence>
<sequence>MKNFATLLALTSVAQAHYVLPSLISGSTKTSQWQYVRQWSGYQSNGPVLDVTSKDIRCNVKGDTNFAKGTLSVAAGSTVGFTSEPPIYHPGPSQAYMAKVPAGSTATNWDGSGSVWFKVFAAGPNLGGQALTWPSDNAATLTWKIPAATPSGDYLLRIEHIGLHSASAAGGAQFYISCGQITVTGGGAGTPSPLVAFPGAYKATDPGLMINIYYPVPKTYTLPGPAVWTG</sequence>
<keyword evidence="9" id="KW-0503">Monooxygenase</keyword>
<organism evidence="19 20">
    <name type="scientific">Rhynchosporium agropyri</name>
    <dbReference type="NCBI Taxonomy" id="914238"/>
    <lineage>
        <taxon>Eukaryota</taxon>
        <taxon>Fungi</taxon>
        <taxon>Dikarya</taxon>
        <taxon>Ascomycota</taxon>
        <taxon>Pezizomycotina</taxon>
        <taxon>Leotiomycetes</taxon>
        <taxon>Helotiales</taxon>
        <taxon>Ploettnerulaceae</taxon>
        <taxon>Rhynchosporium</taxon>
    </lineage>
</organism>
<dbReference type="InterPro" id="IPR005103">
    <property type="entry name" value="AA9_LPMO"/>
</dbReference>
<dbReference type="EMBL" id="FJUX01000013">
    <property type="protein sequence ID" value="CZS92737.1"/>
    <property type="molecule type" value="Genomic_DNA"/>
</dbReference>
<evidence type="ECO:0000256" key="9">
    <source>
        <dbReference type="ARBA" id="ARBA00023033"/>
    </source>
</evidence>